<keyword evidence="1" id="KW-0812">Transmembrane</keyword>
<dbReference type="Pfam" id="PF11239">
    <property type="entry name" value="DUF3040"/>
    <property type="match status" value="1"/>
</dbReference>
<sequence length="105" mass="11356">MALSEKEDRLLRAIEATLVADDPDWARQFADSRPLRPRGAVARGGLLRGRVRPRHLVWALLLTGWVAMLLLGLMLGSTGLTLAAVGILLWGPLVCVVAGSYRSSP</sequence>
<gene>
    <name evidence="2" type="ORF">K7472_26160</name>
</gene>
<keyword evidence="1" id="KW-1133">Transmembrane helix</keyword>
<proteinExistence type="predicted"/>
<dbReference type="Proteomes" id="UP001198565">
    <property type="component" value="Unassembled WGS sequence"/>
</dbReference>
<name>A0ABS7QYK6_9ACTN</name>
<dbReference type="RefSeq" id="WP_222981024.1">
    <property type="nucleotide sequence ID" value="NZ_JAINVZ010000023.1"/>
</dbReference>
<organism evidence="2 3">
    <name type="scientific">Streptantibioticus parmotrematis</name>
    <dbReference type="NCBI Taxonomy" id="2873249"/>
    <lineage>
        <taxon>Bacteria</taxon>
        <taxon>Bacillati</taxon>
        <taxon>Actinomycetota</taxon>
        <taxon>Actinomycetes</taxon>
        <taxon>Kitasatosporales</taxon>
        <taxon>Streptomycetaceae</taxon>
        <taxon>Streptantibioticus</taxon>
    </lineage>
</organism>
<evidence type="ECO:0000256" key="1">
    <source>
        <dbReference type="SAM" id="Phobius"/>
    </source>
</evidence>
<reference evidence="2 3" key="1">
    <citation type="submission" date="2021-08" db="EMBL/GenBank/DDBJ databases">
        <title>Streptomyces sp. PTM05 isolated from lichen.</title>
        <authorList>
            <person name="Somphong A."/>
            <person name="Phongsopitanun W."/>
            <person name="Tanasupawat S."/>
        </authorList>
    </citation>
    <scope>NUCLEOTIDE SEQUENCE [LARGE SCALE GENOMIC DNA]</scope>
    <source>
        <strain evidence="2 3">Ptm05</strain>
    </source>
</reference>
<protein>
    <submittedName>
        <fullName evidence="2">DUF3040 domain-containing protein</fullName>
    </submittedName>
</protein>
<feature type="transmembrane region" description="Helical" evidence="1">
    <location>
        <begin position="56"/>
        <end position="75"/>
    </location>
</feature>
<comment type="caution">
    <text evidence="2">The sequence shown here is derived from an EMBL/GenBank/DDBJ whole genome shotgun (WGS) entry which is preliminary data.</text>
</comment>
<evidence type="ECO:0000313" key="3">
    <source>
        <dbReference type="Proteomes" id="UP001198565"/>
    </source>
</evidence>
<dbReference type="InterPro" id="IPR021401">
    <property type="entry name" value="DUF3040"/>
</dbReference>
<keyword evidence="1" id="KW-0472">Membrane</keyword>
<evidence type="ECO:0000313" key="2">
    <source>
        <dbReference type="EMBL" id="MBY8888296.1"/>
    </source>
</evidence>
<accession>A0ABS7QYK6</accession>
<feature type="transmembrane region" description="Helical" evidence="1">
    <location>
        <begin position="81"/>
        <end position="101"/>
    </location>
</feature>
<keyword evidence="3" id="KW-1185">Reference proteome</keyword>
<dbReference type="EMBL" id="JAINVZ010000023">
    <property type="protein sequence ID" value="MBY8888296.1"/>
    <property type="molecule type" value="Genomic_DNA"/>
</dbReference>